<comment type="caution">
    <text evidence="6">The sequence shown here is derived from an EMBL/GenBank/DDBJ whole genome shotgun (WGS) entry which is preliminary data.</text>
</comment>
<dbReference type="InterPro" id="IPR036388">
    <property type="entry name" value="WH-like_DNA-bd_sf"/>
</dbReference>
<dbReference type="GO" id="GO:0016987">
    <property type="term" value="F:sigma factor activity"/>
    <property type="evidence" value="ECO:0007669"/>
    <property type="project" value="UniProtKB-KW"/>
</dbReference>
<sequence>MENGFDSASEPPDPVDLVGRVAAGDRDAEIELVQRFTRPLVAVLTHRLRQPELARDLVQETFIIAFERLRRDGLDDPGKLAGFLRQTAVNLAIGEKRKVARRRTEADSDGIAEVVDDAAGPMALLERLQTAELVRQLIAELPVERDRELLWRHYVLDHDKQMLCDEYSLSVEHFDRVMHRARLRLRELVEKHSTP</sequence>
<proteinExistence type="inferred from homology"/>
<feature type="domain" description="RNA polymerase sigma-70 region 2" evidence="5">
    <location>
        <begin position="32"/>
        <end position="101"/>
    </location>
</feature>
<name>A0A9X4BK93_9GAMM</name>
<evidence type="ECO:0000256" key="3">
    <source>
        <dbReference type="ARBA" id="ARBA00023082"/>
    </source>
</evidence>
<keyword evidence="4" id="KW-0804">Transcription</keyword>
<gene>
    <name evidence="6" type="ORF">OD750_023455</name>
</gene>
<protein>
    <submittedName>
        <fullName evidence="6">Sigma-70 family RNA polymerase sigma factor</fullName>
    </submittedName>
</protein>
<dbReference type="PANTHER" id="PTHR43133">
    <property type="entry name" value="RNA POLYMERASE ECF-TYPE SIGMA FACTO"/>
    <property type="match status" value="1"/>
</dbReference>
<dbReference type="RefSeq" id="WP_263540683.1">
    <property type="nucleotide sequence ID" value="NZ_JAOVZO020000020.1"/>
</dbReference>
<evidence type="ECO:0000256" key="1">
    <source>
        <dbReference type="ARBA" id="ARBA00010641"/>
    </source>
</evidence>
<dbReference type="PANTHER" id="PTHR43133:SF51">
    <property type="entry name" value="RNA POLYMERASE SIGMA FACTOR"/>
    <property type="match status" value="1"/>
</dbReference>
<dbReference type="GO" id="GO:0006352">
    <property type="term" value="P:DNA-templated transcription initiation"/>
    <property type="evidence" value="ECO:0007669"/>
    <property type="project" value="InterPro"/>
</dbReference>
<keyword evidence="2" id="KW-0805">Transcription regulation</keyword>
<keyword evidence="3" id="KW-0731">Sigma factor</keyword>
<evidence type="ECO:0000256" key="4">
    <source>
        <dbReference type="ARBA" id="ARBA00023163"/>
    </source>
</evidence>
<dbReference type="InterPro" id="IPR039425">
    <property type="entry name" value="RNA_pol_sigma-70-like"/>
</dbReference>
<organism evidence="6 7">
    <name type="scientific">Tahibacter soli</name>
    <dbReference type="NCBI Taxonomy" id="2983605"/>
    <lineage>
        <taxon>Bacteria</taxon>
        <taxon>Pseudomonadati</taxon>
        <taxon>Pseudomonadota</taxon>
        <taxon>Gammaproteobacteria</taxon>
        <taxon>Lysobacterales</taxon>
        <taxon>Rhodanobacteraceae</taxon>
        <taxon>Tahibacter</taxon>
    </lineage>
</organism>
<dbReference type="InterPro" id="IPR014284">
    <property type="entry name" value="RNA_pol_sigma-70_dom"/>
</dbReference>
<dbReference type="InterPro" id="IPR013324">
    <property type="entry name" value="RNA_pol_sigma_r3/r4-like"/>
</dbReference>
<dbReference type="EMBL" id="JAOVZO020000020">
    <property type="protein sequence ID" value="MDC8015493.1"/>
    <property type="molecule type" value="Genomic_DNA"/>
</dbReference>
<dbReference type="InterPro" id="IPR013325">
    <property type="entry name" value="RNA_pol_sigma_r2"/>
</dbReference>
<dbReference type="Gene3D" id="1.10.10.10">
    <property type="entry name" value="Winged helix-like DNA-binding domain superfamily/Winged helix DNA-binding domain"/>
    <property type="match status" value="1"/>
</dbReference>
<dbReference type="InterPro" id="IPR007627">
    <property type="entry name" value="RNA_pol_sigma70_r2"/>
</dbReference>
<dbReference type="SUPFAM" id="SSF88946">
    <property type="entry name" value="Sigma2 domain of RNA polymerase sigma factors"/>
    <property type="match status" value="1"/>
</dbReference>
<evidence type="ECO:0000259" key="5">
    <source>
        <dbReference type="Pfam" id="PF04542"/>
    </source>
</evidence>
<dbReference type="Proteomes" id="UP001139971">
    <property type="component" value="Unassembled WGS sequence"/>
</dbReference>
<evidence type="ECO:0000256" key="2">
    <source>
        <dbReference type="ARBA" id="ARBA00023015"/>
    </source>
</evidence>
<dbReference type="Gene3D" id="1.10.1740.10">
    <property type="match status" value="1"/>
</dbReference>
<dbReference type="AlphaFoldDB" id="A0A9X4BK93"/>
<comment type="similarity">
    <text evidence="1">Belongs to the sigma-70 factor family. ECF subfamily.</text>
</comment>
<evidence type="ECO:0000313" key="6">
    <source>
        <dbReference type="EMBL" id="MDC8015493.1"/>
    </source>
</evidence>
<dbReference type="Pfam" id="PF04542">
    <property type="entry name" value="Sigma70_r2"/>
    <property type="match status" value="1"/>
</dbReference>
<keyword evidence="7" id="KW-1185">Reference proteome</keyword>
<reference evidence="6" key="1">
    <citation type="submission" date="2023-02" db="EMBL/GenBank/DDBJ databases">
        <title>Tahibacter soli sp. nov. isolated from soil.</title>
        <authorList>
            <person name="Baek J.H."/>
            <person name="Lee J.K."/>
            <person name="Choi D.G."/>
            <person name="Jeon C.O."/>
        </authorList>
    </citation>
    <scope>NUCLEOTIDE SEQUENCE</scope>
    <source>
        <strain evidence="6">BL</strain>
    </source>
</reference>
<dbReference type="SUPFAM" id="SSF88659">
    <property type="entry name" value="Sigma3 and sigma4 domains of RNA polymerase sigma factors"/>
    <property type="match status" value="1"/>
</dbReference>
<dbReference type="NCBIfam" id="TIGR02937">
    <property type="entry name" value="sigma70-ECF"/>
    <property type="match status" value="1"/>
</dbReference>
<accession>A0A9X4BK93</accession>
<evidence type="ECO:0000313" key="7">
    <source>
        <dbReference type="Proteomes" id="UP001139971"/>
    </source>
</evidence>